<organism evidence="1 2">
    <name type="scientific">Leptogranulimonas caecicola</name>
    <dbReference type="NCBI Taxonomy" id="2894156"/>
    <lineage>
        <taxon>Bacteria</taxon>
        <taxon>Bacillati</taxon>
        <taxon>Actinomycetota</taxon>
        <taxon>Coriobacteriia</taxon>
        <taxon>Coriobacteriales</taxon>
        <taxon>Kribbibacteriaceae</taxon>
        <taxon>Leptogranulimonas</taxon>
    </lineage>
</organism>
<sequence length="85" mass="9405">MDHAVYTHRGYKGNLYTIVKDDDGWFWSYGRGNNLVDKEAGFSSPEDALQDLGIGKGKYVANVVLDEGGGGLLGRIWISHKDLFV</sequence>
<accession>A0AAU9CJA3</accession>
<proteinExistence type="predicted"/>
<keyword evidence="2" id="KW-1185">Reference proteome</keyword>
<dbReference type="Proteomes" id="UP001431186">
    <property type="component" value="Chromosome"/>
</dbReference>
<evidence type="ECO:0000313" key="1">
    <source>
        <dbReference type="EMBL" id="BDC91091.1"/>
    </source>
</evidence>
<dbReference type="AlphaFoldDB" id="A0AAU9CJA3"/>
<dbReference type="KEGG" id="lcal:ATTO_09630"/>
<dbReference type="RefSeq" id="WP_265591213.1">
    <property type="nucleotide sequence ID" value="NZ_AP025285.1"/>
</dbReference>
<dbReference type="EMBL" id="AP025285">
    <property type="protein sequence ID" value="BDC91091.1"/>
    <property type="molecule type" value="Genomic_DNA"/>
</dbReference>
<gene>
    <name evidence="1" type="ORF">ATTO_09630</name>
</gene>
<protein>
    <submittedName>
        <fullName evidence="1">Uncharacterized protein</fullName>
    </submittedName>
</protein>
<evidence type="ECO:0000313" key="2">
    <source>
        <dbReference type="Proteomes" id="UP001431186"/>
    </source>
</evidence>
<name>A0AAU9CJA3_9ACTN</name>
<reference evidence="1" key="1">
    <citation type="submission" date="2021-11" db="EMBL/GenBank/DDBJ databases">
        <title>Complete genome sequence of Atopobiaceae bacterium TOC12.</title>
        <authorList>
            <person name="Morinaga K."/>
            <person name="Kusada H."/>
            <person name="Tamaki H."/>
        </authorList>
    </citation>
    <scope>NUCLEOTIDE SEQUENCE</scope>
    <source>
        <strain evidence="1">TOC12</strain>
    </source>
</reference>